<organism evidence="3 4">
    <name type="scientific">Calocera cornea HHB12733</name>
    <dbReference type="NCBI Taxonomy" id="1353952"/>
    <lineage>
        <taxon>Eukaryota</taxon>
        <taxon>Fungi</taxon>
        <taxon>Dikarya</taxon>
        <taxon>Basidiomycota</taxon>
        <taxon>Agaricomycotina</taxon>
        <taxon>Dacrymycetes</taxon>
        <taxon>Dacrymycetales</taxon>
        <taxon>Dacrymycetaceae</taxon>
        <taxon>Calocera</taxon>
    </lineage>
</organism>
<dbReference type="InParanoid" id="A0A165GED3"/>
<gene>
    <name evidence="3" type="ORF">CALCODRAFT_495430</name>
</gene>
<reference evidence="3 4" key="1">
    <citation type="journal article" date="2016" name="Mol. Biol. Evol.">
        <title>Comparative Genomics of Early-Diverging Mushroom-Forming Fungi Provides Insights into the Origins of Lignocellulose Decay Capabilities.</title>
        <authorList>
            <person name="Nagy L.G."/>
            <person name="Riley R."/>
            <person name="Tritt A."/>
            <person name="Adam C."/>
            <person name="Daum C."/>
            <person name="Floudas D."/>
            <person name="Sun H."/>
            <person name="Yadav J.S."/>
            <person name="Pangilinan J."/>
            <person name="Larsson K.H."/>
            <person name="Matsuura K."/>
            <person name="Barry K."/>
            <person name="Labutti K."/>
            <person name="Kuo R."/>
            <person name="Ohm R.A."/>
            <person name="Bhattacharya S.S."/>
            <person name="Shirouzu T."/>
            <person name="Yoshinaga Y."/>
            <person name="Martin F.M."/>
            <person name="Grigoriev I.V."/>
            <person name="Hibbett D.S."/>
        </authorList>
    </citation>
    <scope>NUCLEOTIDE SEQUENCE [LARGE SCALE GENOMIC DNA]</scope>
    <source>
        <strain evidence="3 4">HHB12733</strain>
    </source>
</reference>
<keyword evidence="2" id="KW-0472">Membrane</keyword>
<accession>A0A165GED3</accession>
<name>A0A165GED3_9BASI</name>
<dbReference type="EMBL" id="KV423956">
    <property type="protein sequence ID" value="KZT57963.1"/>
    <property type="molecule type" value="Genomic_DNA"/>
</dbReference>
<feature type="compositionally biased region" description="Pro residues" evidence="1">
    <location>
        <begin position="218"/>
        <end position="244"/>
    </location>
</feature>
<keyword evidence="2" id="KW-0812">Transmembrane</keyword>
<evidence type="ECO:0000256" key="2">
    <source>
        <dbReference type="SAM" id="Phobius"/>
    </source>
</evidence>
<evidence type="ECO:0000313" key="3">
    <source>
        <dbReference type="EMBL" id="KZT57963.1"/>
    </source>
</evidence>
<feature type="region of interest" description="Disordered" evidence="1">
    <location>
        <begin position="314"/>
        <end position="334"/>
    </location>
</feature>
<feature type="transmembrane region" description="Helical" evidence="2">
    <location>
        <begin position="56"/>
        <end position="88"/>
    </location>
</feature>
<feature type="compositionally biased region" description="Pro residues" evidence="1">
    <location>
        <begin position="321"/>
        <end position="334"/>
    </location>
</feature>
<dbReference type="Proteomes" id="UP000076842">
    <property type="component" value="Unassembled WGS sequence"/>
</dbReference>
<keyword evidence="2" id="KW-1133">Transmembrane helix</keyword>
<proteinExistence type="predicted"/>
<dbReference type="AlphaFoldDB" id="A0A165GED3"/>
<evidence type="ECO:0000256" key="1">
    <source>
        <dbReference type="SAM" id="MobiDB-lite"/>
    </source>
</evidence>
<sequence>MYAVALMGLPAVLAGLALIYLRFSSAFPRCIGFVSTTSTVRLRRMRRRRHALVRRIARVIVTVLIVNTLLVLIAAEVILLGCTFRFLMRIVVPLLETIWHHRLDVFNSVLLFIPIYLLSKSISMLITTVRKRTVSSRSSDGAHRDVSNIPVTIASTNGLRCPSTVPVSPQQNLLPAILATATVPPAPPRRELGAATASTATNERLSPVRHASHVVDTAPPPARVIPTPPLSRTPSIPPYAPPPYATSTSIRQRLRRLLPVRRDSSHGRPRSAYSPATMPEVVVPAANAIARPLSSVSSPRSRSVSILSLLSTTTTSSLPPEWTPSEPPPAYGMI</sequence>
<keyword evidence="4" id="KW-1185">Reference proteome</keyword>
<evidence type="ECO:0000313" key="4">
    <source>
        <dbReference type="Proteomes" id="UP000076842"/>
    </source>
</evidence>
<feature type="transmembrane region" description="Helical" evidence="2">
    <location>
        <begin position="12"/>
        <end position="35"/>
    </location>
</feature>
<protein>
    <submittedName>
        <fullName evidence="3">Uncharacterized protein</fullName>
    </submittedName>
</protein>
<feature type="region of interest" description="Disordered" evidence="1">
    <location>
        <begin position="217"/>
        <end position="246"/>
    </location>
</feature>